<gene>
    <name evidence="4" type="ORF">H8S20_04480</name>
</gene>
<dbReference type="PANTHER" id="PTHR43172:SF1">
    <property type="entry name" value="ADENYLOSUCCINATE LYASE"/>
    <property type="match status" value="1"/>
</dbReference>
<dbReference type="SMART" id="SM00998">
    <property type="entry name" value="ADSL_C"/>
    <property type="match status" value="1"/>
</dbReference>
<dbReference type="PROSITE" id="PS00163">
    <property type="entry name" value="FUMARATE_LYASES"/>
    <property type="match status" value="1"/>
</dbReference>
<dbReference type="EMBL" id="JACOOO010000004">
    <property type="protein sequence ID" value="MBC5628147.1"/>
    <property type="molecule type" value="Genomic_DNA"/>
</dbReference>
<dbReference type="SUPFAM" id="SSF48557">
    <property type="entry name" value="L-aspartase-like"/>
    <property type="match status" value="1"/>
</dbReference>
<evidence type="ECO:0000256" key="1">
    <source>
        <dbReference type="ARBA" id="ARBA00022605"/>
    </source>
</evidence>
<dbReference type="InterPro" id="IPR000362">
    <property type="entry name" value="Fumarate_lyase_fam"/>
</dbReference>
<dbReference type="Gene3D" id="1.10.275.10">
    <property type="entry name" value="Fumarase/aspartase (N-terminal domain)"/>
    <property type="match status" value="1"/>
</dbReference>
<dbReference type="InterPro" id="IPR008948">
    <property type="entry name" value="L-Aspartase-like"/>
</dbReference>
<evidence type="ECO:0000259" key="3">
    <source>
        <dbReference type="SMART" id="SM00998"/>
    </source>
</evidence>
<dbReference type="InterPro" id="IPR022761">
    <property type="entry name" value="Fumarate_lyase_N"/>
</dbReference>
<dbReference type="RefSeq" id="WP_186859391.1">
    <property type="nucleotide sequence ID" value="NZ_JACOOO010000004.1"/>
</dbReference>
<organism evidence="4 5">
    <name type="scientific">Clostridium hominis</name>
    <dbReference type="NCBI Taxonomy" id="2763036"/>
    <lineage>
        <taxon>Bacteria</taxon>
        <taxon>Bacillati</taxon>
        <taxon>Bacillota</taxon>
        <taxon>Clostridia</taxon>
        <taxon>Eubacteriales</taxon>
        <taxon>Clostridiaceae</taxon>
        <taxon>Clostridium</taxon>
    </lineage>
</organism>
<evidence type="ECO:0000313" key="5">
    <source>
        <dbReference type="Proteomes" id="UP000596929"/>
    </source>
</evidence>
<evidence type="ECO:0000313" key="4">
    <source>
        <dbReference type="EMBL" id="MBC5628147.1"/>
    </source>
</evidence>
<dbReference type="InterPro" id="IPR019468">
    <property type="entry name" value="AdenyloSucc_lyase_C"/>
</dbReference>
<dbReference type="Pfam" id="PF10397">
    <property type="entry name" value="ADSL_C"/>
    <property type="match status" value="1"/>
</dbReference>
<accession>A0ABR7D9Z3</accession>
<dbReference type="Proteomes" id="UP000596929">
    <property type="component" value="Unassembled WGS sequence"/>
</dbReference>
<sequence>MRALYDSKSKSIDDRGVKDLLTEKHKIATWLKVEKELALSQAELGIIPKEAAENIALNCDIEKIDLNEVYKIKEKIGHGFMPLIKVLVKNCNELGGKYVHYGCTTQNIQQTSQLYIVREVTEIFKSFLADILRNLSNVAIENKDTVMAGRTHGRHATPITYGYKVSVWISELINNIERLEESEKRVYQVMMGGAVGCYSTVGEIGPKIQELVADKLGMSYMPVPSRNICTHKIEYIMNMQLICNVLHKMAEEIYYTGIEEFGEVYEPFKKGTVGSSTMPHKINPKNAKGIIANSQKLYSLAQVGLTSSARMFEGDSSQYMLFDAIVDEALELVLEVLMRAEELTRGLIVKKDRLYQNVLLNGGLDNAEYIMMKMADKIGRDAGHELMYECSMKAELDGKKFYDVLCENEKVKEIFTEEEIKELINPSNYVGIGSNLAVEMAEKAIIKANEMEK</sequence>
<dbReference type="PRINTS" id="PR00145">
    <property type="entry name" value="ARGSUCLYASE"/>
</dbReference>
<dbReference type="PRINTS" id="PR00149">
    <property type="entry name" value="FUMRATELYASE"/>
</dbReference>
<protein>
    <submittedName>
        <fullName evidence="4">Adenylosuccinate lyase family protein</fullName>
    </submittedName>
</protein>
<dbReference type="GO" id="GO:0016829">
    <property type="term" value="F:lyase activity"/>
    <property type="evidence" value="ECO:0007669"/>
    <property type="project" value="UniProtKB-KW"/>
</dbReference>
<keyword evidence="1" id="KW-0028">Amino-acid biosynthesis</keyword>
<dbReference type="CDD" id="cd01597">
    <property type="entry name" value="pCLME"/>
    <property type="match status" value="1"/>
</dbReference>
<feature type="domain" description="Adenylosuccinate lyase C-terminal" evidence="3">
    <location>
        <begin position="362"/>
        <end position="445"/>
    </location>
</feature>
<keyword evidence="5" id="KW-1185">Reference proteome</keyword>
<dbReference type="Gene3D" id="1.20.200.10">
    <property type="entry name" value="Fumarase/aspartase (Central domain)"/>
    <property type="match status" value="1"/>
</dbReference>
<dbReference type="Gene3D" id="1.10.40.30">
    <property type="entry name" value="Fumarase/aspartase (C-terminal domain)"/>
    <property type="match status" value="1"/>
</dbReference>
<reference evidence="4 5" key="1">
    <citation type="submission" date="2020-08" db="EMBL/GenBank/DDBJ databases">
        <title>Genome public.</title>
        <authorList>
            <person name="Liu C."/>
            <person name="Sun Q."/>
        </authorList>
    </citation>
    <scope>NUCLEOTIDE SEQUENCE [LARGE SCALE GENOMIC DNA]</scope>
    <source>
        <strain evidence="4 5">NSJ-6</strain>
    </source>
</reference>
<dbReference type="Pfam" id="PF00206">
    <property type="entry name" value="Lyase_1"/>
    <property type="match status" value="1"/>
</dbReference>
<dbReference type="InterPro" id="IPR024083">
    <property type="entry name" value="Fumarase/histidase_N"/>
</dbReference>
<dbReference type="InterPro" id="IPR020557">
    <property type="entry name" value="Fumarate_lyase_CS"/>
</dbReference>
<evidence type="ECO:0000256" key="2">
    <source>
        <dbReference type="ARBA" id="ARBA00023239"/>
    </source>
</evidence>
<proteinExistence type="predicted"/>
<dbReference type="PANTHER" id="PTHR43172">
    <property type="entry name" value="ADENYLOSUCCINATE LYASE"/>
    <property type="match status" value="1"/>
</dbReference>
<name>A0ABR7D9Z3_9CLOT</name>
<keyword evidence="2 4" id="KW-0456">Lyase</keyword>
<comment type="caution">
    <text evidence="4">The sequence shown here is derived from an EMBL/GenBank/DDBJ whole genome shotgun (WGS) entry which is preliminary data.</text>
</comment>